<dbReference type="InterPro" id="IPR021338">
    <property type="entry name" value="DUF2953"/>
</dbReference>
<keyword evidence="2" id="KW-0472">Membrane</keyword>
<reference evidence="3 4" key="1">
    <citation type="submission" date="2018-11" db="EMBL/GenBank/DDBJ databases">
        <title>Genomic Encyclopedia of Type Strains, Phase IV (KMG-IV): sequencing the most valuable type-strain genomes for metagenomic binning, comparative biology and taxonomic classification.</title>
        <authorList>
            <person name="Goeker M."/>
        </authorList>
    </citation>
    <scope>NUCLEOTIDE SEQUENCE [LARGE SCALE GENOMIC DNA]</scope>
    <source>
        <strain evidence="3 4">DSM 26537</strain>
    </source>
</reference>
<dbReference type="Pfam" id="PF11167">
    <property type="entry name" value="DUF2953"/>
    <property type="match status" value="1"/>
</dbReference>
<evidence type="ECO:0000313" key="4">
    <source>
        <dbReference type="Proteomes" id="UP000273083"/>
    </source>
</evidence>
<feature type="compositionally biased region" description="Basic and acidic residues" evidence="1">
    <location>
        <begin position="132"/>
        <end position="148"/>
    </location>
</feature>
<keyword evidence="2" id="KW-1133">Transmembrane helix</keyword>
<feature type="compositionally biased region" description="Basic residues" evidence="1">
    <location>
        <begin position="93"/>
        <end position="118"/>
    </location>
</feature>
<feature type="transmembrane region" description="Helical" evidence="2">
    <location>
        <begin position="12"/>
        <end position="33"/>
    </location>
</feature>
<keyword evidence="2" id="KW-0812">Transmembrane</keyword>
<gene>
    <name evidence="3" type="ORF">EDD66_103395</name>
</gene>
<protein>
    <submittedName>
        <fullName evidence="3">DUF2953 family protein</fullName>
    </submittedName>
</protein>
<dbReference type="OrthoDB" id="2087351at2"/>
<evidence type="ECO:0000256" key="2">
    <source>
        <dbReference type="SAM" id="Phobius"/>
    </source>
</evidence>
<accession>A0A3N1XWZ9</accession>
<dbReference type="EMBL" id="RJVG01000003">
    <property type="protein sequence ID" value="ROR29457.1"/>
    <property type="molecule type" value="Genomic_DNA"/>
</dbReference>
<organism evidence="3 4">
    <name type="scientific">Mobilisporobacter senegalensis</name>
    <dbReference type="NCBI Taxonomy" id="1329262"/>
    <lineage>
        <taxon>Bacteria</taxon>
        <taxon>Bacillati</taxon>
        <taxon>Bacillota</taxon>
        <taxon>Clostridia</taxon>
        <taxon>Lachnospirales</taxon>
        <taxon>Lachnospiraceae</taxon>
        <taxon>Mobilisporobacter</taxon>
    </lineage>
</organism>
<proteinExistence type="predicted"/>
<name>A0A3N1XWZ9_9FIRM</name>
<sequence>MLHILFFILKTIGIILISILGILLILALIVLFVPIRYQVEAKKYEDIQGYVKVHWILRILYFRLKYEKEKIQYQFRIFGFIIKDSHRPEKIKSQKSKRVKKTKSKRKHSKEIKRSKKVAKIEKGENKHTALDIRNNEGLDIRENEEKSNVSSENEEQNKNIQGNNEKTKSIRENDIKDYQKKTNLENKKISIWEKLRSKVYNFYQKIKNIIAKIQTFFNRLKLKLIELNLTRESIIYRFHLIKTFLTDEINKAGIKKIWLSIKKITRHIFPKRVEANIHFGTGDPCSTGQVLGVISLTYHLYQKSVKIIPDFNEEILEGHINAKGRIRLFTLAIICIKLLLDKNFKQLLKSYQELKEEL</sequence>
<feature type="region of interest" description="Disordered" evidence="1">
    <location>
        <begin position="91"/>
        <end position="119"/>
    </location>
</feature>
<comment type="caution">
    <text evidence="3">The sequence shown here is derived from an EMBL/GenBank/DDBJ whole genome shotgun (WGS) entry which is preliminary data.</text>
</comment>
<feature type="region of interest" description="Disordered" evidence="1">
    <location>
        <begin position="132"/>
        <end position="173"/>
    </location>
</feature>
<keyword evidence="4" id="KW-1185">Reference proteome</keyword>
<evidence type="ECO:0000313" key="3">
    <source>
        <dbReference type="EMBL" id="ROR29457.1"/>
    </source>
</evidence>
<evidence type="ECO:0000256" key="1">
    <source>
        <dbReference type="SAM" id="MobiDB-lite"/>
    </source>
</evidence>
<dbReference type="Proteomes" id="UP000273083">
    <property type="component" value="Unassembled WGS sequence"/>
</dbReference>
<dbReference type="AlphaFoldDB" id="A0A3N1XWZ9"/>